<dbReference type="EMBL" id="MU393584">
    <property type="protein sequence ID" value="KAI4860506.1"/>
    <property type="molecule type" value="Genomic_DNA"/>
</dbReference>
<proteinExistence type="predicted"/>
<accession>A0ACB9YMS6</accession>
<reference evidence="1 2" key="1">
    <citation type="journal article" date="2022" name="New Phytol.">
        <title>Ecological generalism drives hyperdiversity of secondary metabolite gene clusters in xylarialean endophytes.</title>
        <authorList>
            <person name="Franco M.E.E."/>
            <person name="Wisecaver J.H."/>
            <person name="Arnold A.E."/>
            <person name="Ju Y.M."/>
            <person name="Slot J.C."/>
            <person name="Ahrendt S."/>
            <person name="Moore L.P."/>
            <person name="Eastman K.E."/>
            <person name="Scott K."/>
            <person name="Konkel Z."/>
            <person name="Mondo S.J."/>
            <person name="Kuo A."/>
            <person name="Hayes R.D."/>
            <person name="Haridas S."/>
            <person name="Andreopoulos B."/>
            <person name="Riley R."/>
            <person name="LaButti K."/>
            <person name="Pangilinan J."/>
            <person name="Lipzen A."/>
            <person name="Amirebrahimi M."/>
            <person name="Yan J."/>
            <person name="Adam C."/>
            <person name="Keymanesh K."/>
            <person name="Ng V."/>
            <person name="Louie K."/>
            <person name="Northen T."/>
            <person name="Drula E."/>
            <person name="Henrissat B."/>
            <person name="Hsieh H.M."/>
            <person name="Youens-Clark K."/>
            <person name="Lutzoni F."/>
            <person name="Miadlikowska J."/>
            <person name="Eastwood D.C."/>
            <person name="Hamelin R.C."/>
            <person name="Grigoriev I.V."/>
            <person name="U'Ren J.M."/>
        </authorList>
    </citation>
    <scope>NUCLEOTIDE SEQUENCE [LARGE SCALE GENOMIC DNA]</scope>
    <source>
        <strain evidence="1 2">CBS 119005</strain>
    </source>
</reference>
<comment type="caution">
    <text evidence="1">The sequence shown here is derived from an EMBL/GenBank/DDBJ whole genome shotgun (WGS) entry which is preliminary data.</text>
</comment>
<dbReference type="Proteomes" id="UP001497700">
    <property type="component" value="Unassembled WGS sequence"/>
</dbReference>
<evidence type="ECO:0000313" key="2">
    <source>
        <dbReference type="Proteomes" id="UP001497700"/>
    </source>
</evidence>
<evidence type="ECO:0000313" key="1">
    <source>
        <dbReference type="EMBL" id="KAI4860506.1"/>
    </source>
</evidence>
<protein>
    <submittedName>
        <fullName evidence="1">Uncharacterized protein</fullName>
    </submittedName>
</protein>
<name>A0ACB9YMS6_9PEZI</name>
<sequence>MWKTEPIAMDQNRNKPIPDERSNLSKPQIFVQLAFGVSWSQRHTPQTHTLTYMSRNLKNARDSGNFPRQVPAPNTNYLDVPEQQQQRQHRSREHAGRHHQHRQQSRPRHHGQQSHALAQSREHGRPRAQTNNQPNEQLRVRPRRGSRGEARGTLHERGRSAPPPFNDSPWDVHHASGSTLSPYRGNGEPSQASKALPAPPSQYRLGEDGLPWSAWAWPADAPDRPDGDDGDSSNETPYANNPTTVPLSTDRLHGEDPERVRELESLSTAMMTVDNGFESQWWYQGNRESVETWWPQDSEDDETEGARTLTTAEALLLSNSEPPSAIEYSNEPLASFHDMVSPISDTSSPAQSFRGPLYRSLTTRSEELWLGR</sequence>
<organism evidence="1 2">
    <name type="scientific">Hypoxylon rubiginosum</name>
    <dbReference type="NCBI Taxonomy" id="110542"/>
    <lineage>
        <taxon>Eukaryota</taxon>
        <taxon>Fungi</taxon>
        <taxon>Dikarya</taxon>
        <taxon>Ascomycota</taxon>
        <taxon>Pezizomycotina</taxon>
        <taxon>Sordariomycetes</taxon>
        <taxon>Xylariomycetidae</taxon>
        <taxon>Xylariales</taxon>
        <taxon>Hypoxylaceae</taxon>
        <taxon>Hypoxylon</taxon>
    </lineage>
</organism>
<keyword evidence="2" id="KW-1185">Reference proteome</keyword>
<gene>
    <name evidence="1" type="ORF">F4820DRAFT_436684</name>
</gene>